<dbReference type="OrthoDB" id="6134459at2759"/>
<feature type="transmembrane region" description="Helical" evidence="1">
    <location>
        <begin position="140"/>
        <end position="164"/>
    </location>
</feature>
<reference evidence="2 3" key="1">
    <citation type="submission" date="2017-03" db="EMBL/GenBank/DDBJ databases">
        <title>Genome Survey of Euroglyphus maynei.</title>
        <authorList>
            <person name="Arlian L.G."/>
            <person name="Morgan M.S."/>
            <person name="Rider S.D."/>
        </authorList>
    </citation>
    <scope>NUCLEOTIDE SEQUENCE [LARGE SCALE GENOMIC DNA]</scope>
    <source>
        <strain evidence="2">Arlian Lab</strain>
        <tissue evidence="2">Whole body</tissue>
    </source>
</reference>
<keyword evidence="1" id="KW-0472">Membrane</keyword>
<keyword evidence="1" id="KW-0812">Transmembrane</keyword>
<feature type="transmembrane region" description="Helical" evidence="1">
    <location>
        <begin position="14"/>
        <end position="39"/>
    </location>
</feature>
<evidence type="ECO:0000313" key="3">
    <source>
        <dbReference type="Proteomes" id="UP000194236"/>
    </source>
</evidence>
<keyword evidence="3" id="KW-1185">Reference proteome</keyword>
<sequence>MRKVRCPTLVLRGIIRYVIIAYLFPILIISIALAMDFLYRHDSDRSTMLYNKILSFRPDYGRNDYCGISNVRAHFLFVVLPISLSFCFILLTLITAILRIKLSTLGLSRTFKSMNNDNDNDSGGHRHRRLMANNSFHRRFVWYMKIFILLGVLNLLTLIGNVFLNNCQMSSFWSLMFVSSHGQ</sequence>
<organism evidence="2 3">
    <name type="scientific">Euroglyphus maynei</name>
    <name type="common">Mayne's house dust mite</name>
    <dbReference type="NCBI Taxonomy" id="6958"/>
    <lineage>
        <taxon>Eukaryota</taxon>
        <taxon>Metazoa</taxon>
        <taxon>Ecdysozoa</taxon>
        <taxon>Arthropoda</taxon>
        <taxon>Chelicerata</taxon>
        <taxon>Arachnida</taxon>
        <taxon>Acari</taxon>
        <taxon>Acariformes</taxon>
        <taxon>Sarcoptiformes</taxon>
        <taxon>Astigmata</taxon>
        <taxon>Psoroptidia</taxon>
        <taxon>Analgoidea</taxon>
        <taxon>Pyroglyphidae</taxon>
        <taxon>Pyroglyphinae</taxon>
        <taxon>Euroglyphus</taxon>
    </lineage>
</organism>
<protein>
    <submittedName>
        <fullName evidence="2">Uncharacterized protein</fullName>
    </submittedName>
</protein>
<gene>
    <name evidence="2" type="ORF">BLA29_005419</name>
</gene>
<dbReference type="EMBL" id="MUJZ01035091">
    <property type="protein sequence ID" value="OTF76945.1"/>
    <property type="molecule type" value="Genomic_DNA"/>
</dbReference>
<dbReference type="Gene3D" id="1.20.1070.10">
    <property type="entry name" value="Rhodopsin 7-helix transmembrane proteins"/>
    <property type="match status" value="1"/>
</dbReference>
<comment type="caution">
    <text evidence="2">The sequence shown here is derived from an EMBL/GenBank/DDBJ whole genome shotgun (WGS) entry which is preliminary data.</text>
</comment>
<accession>A0A1Y3BCL5</accession>
<dbReference type="AlphaFoldDB" id="A0A1Y3BCL5"/>
<evidence type="ECO:0000313" key="2">
    <source>
        <dbReference type="EMBL" id="OTF76945.1"/>
    </source>
</evidence>
<name>A0A1Y3BCL5_EURMA</name>
<proteinExistence type="predicted"/>
<keyword evidence="1" id="KW-1133">Transmembrane helix</keyword>
<evidence type="ECO:0000256" key="1">
    <source>
        <dbReference type="SAM" id="Phobius"/>
    </source>
</evidence>
<feature type="transmembrane region" description="Helical" evidence="1">
    <location>
        <begin position="75"/>
        <end position="98"/>
    </location>
</feature>
<dbReference type="Proteomes" id="UP000194236">
    <property type="component" value="Unassembled WGS sequence"/>
</dbReference>